<proteinExistence type="inferred from homology"/>
<evidence type="ECO:0000256" key="9">
    <source>
        <dbReference type="ARBA" id="ARBA00034075"/>
    </source>
</evidence>
<feature type="non-terminal residue" evidence="11">
    <location>
        <position position="1"/>
    </location>
</feature>
<evidence type="ECO:0000313" key="12">
    <source>
        <dbReference type="Proteomes" id="UP000799779"/>
    </source>
</evidence>
<organism evidence="11 12">
    <name type="scientific">Amniculicola lignicola CBS 123094</name>
    <dbReference type="NCBI Taxonomy" id="1392246"/>
    <lineage>
        <taxon>Eukaryota</taxon>
        <taxon>Fungi</taxon>
        <taxon>Dikarya</taxon>
        <taxon>Ascomycota</taxon>
        <taxon>Pezizomycotina</taxon>
        <taxon>Dothideomycetes</taxon>
        <taxon>Pleosporomycetidae</taxon>
        <taxon>Pleosporales</taxon>
        <taxon>Amniculicolaceae</taxon>
        <taxon>Amniculicola</taxon>
    </lineage>
</organism>
<keyword evidence="6 10" id="KW-0378">Hydrolase</keyword>
<name>A0A6A5W6A9_9PLEO</name>
<keyword evidence="3" id="KW-0858">Xylan degradation</keyword>
<keyword evidence="12" id="KW-1185">Reference proteome</keyword>
<dbReference type="AlphaFoldDB" id="A0A6A5W6A9"/>
<dbReference type="InterPro" id="IPR029058">
    <property type="entry name" value="AB_hydrolase_fold"/>
</dbReference>
<evidence type="ECO:0000256" key="1">
    <source>
        <dbReference type="ARBA" id="ARBA00006249"/>
    </source>
</evidence>
<evidence type="ECO:0000256" key="10">
    <source>
        <dbReference type="RuleBase" id="RU361238"/>
    </source>
</evidence>
<dbReference type="SUPFAM" id="SSF53474">
    <property type="entry name" value="alpha/beta-Hydrolases"/>
    <property type="match status" value="1"/>
</dbReference>
<keyword evidence="2" id="KW-0719">Serine esterase</keyword>
<comment type="catalytic activity">
    <reaction evidence="9">
        <text>feruloyl-polysaccharide + H2O = ferulate + polysaccharide.</text>
        <dbReference type="EC" id="3.1.1.73"/>
    </reaction>
</comment>
<keyword evidence="8" id="KW-1015">Disulfide bond</keyword>
<gene>
    <name evidence="11" type="ORF">P154DRAFT_393247</name>
</gene>
<dbReference type="EC" id="3.1.1.-" evidence="10"/>
<sequence length="463" mass="50815">CRIAAQFNTSSNSTAVFELWLPLSSNWNSRFLTVGNGGWAGAVNYPDVGRGLKLNFASMSTNTGHNSSGGDGTWFQYQEQSFDFGYRALHLSVEYSKQIISAYYSTQQSYSYYWGCSTGGRQGFVEVQRFPNDFDGALIGDPVIWQTHEEAWEDYAGIGFYPNTSETFISVEQWDAIHEEALSQCDGIDGVLDGLISNPERCNFVPDTLLCQSTKANSTSCLTPLQLGNLKRLYGGWIENNTVVWPGVPVGSELQGLLYYTNAEVAGSYGLDYYRYAILNDSTWNSTAITIEDVKIAEQVETYGALASAYDPDLTAFHAKGGKILHYHGWQDSVVNTGISSMYYTNVLAHFASLGNATAVKVPDFYRLFMIPEMGHCQGGDGPWVIGAAGQPLESPSNDTMHNALLALVDWTEGGSAPEKIVATKYVNETTGGEVAYQRPICLWPEAPVFLGGDATKETSWEC</sequence>
<keyword evidence="3" id="KW-0119">Carbohydrate metabolism</keyword>
<accession>A0A6A5W6A9</accession>
<dbReference type="OrthoDB" id="3039123at2759"/>
<evidence type="ECO:0000256" key="6">
    <source>
        <dbReference type="ARBA" id="ARBA00022801"/>
    </source>
</evidence>
<keyword evidence="7" id="KW-0106">Calcium</keyword>
<dbReference type="InterPro" id="IPR011118">
    <property type="entry name" value="Tannase/feruloyl_esterase"/>
</dbReference>
<keyword evidence="3" id="KW-0624">Polysaccharide degradation</keyword>
<protein>
    <recommendedName>
        <fullName evidence="10">Carboxylic ester hydrolase</fullName>
        <ecNumber evidence="10">3.1.1.-</ecNumber>
    </recommendedName>
</protein>
<dbReference type="GO" id="GO:0045493">
    <property type="term" value="P:xylan catabolic process"/>
    <property type="evidence" value="ECO:0007669"/>
    <property type="project" value="UniProtKB-KW"/>
</dbReference>
<dbReference type="Proteomes" id="UP000799779">
    <property type="component" value="Unassembled WGS sequence"/>
</dbReference>
<evidence type="ECO:0000256" key="8">
    <source>
        <dbReference type="ARBA" id="ARBA00023157"/>
    </source>
</evidence>
<evidence type="ECO:0000256" key="7">
    <source>
        <dbReference type="ARBA" id="ARBA00022837"/>
    </source>
</evidence>
<feature type="non-terminal residue" evidence="11">
    <location>
        <position position="463"/>
    </location>
</feature>
<dbReference type="PANTHER" id="PTHR33938:SF15">
    <property type="entry name" value="FERULOYL ESTERASE B-RELATED"/>
    <property type="match status" value="1"/>
</dbReference>
<evidence type="ECO:0000256" key="5">
    <source>
        <dbReference type="ARBA" id="ARBA00022729"/>
    </source>
</evidence>
<evidence type="ECO:0000256" key="4">
    <source>
        <dbReference type="ARBA" id="ARBA00022723"/>
    </source>
</evidence>
<keyword evidence="4" id="KW-0479">Metal-binding</keyword>
<evidence type="ECO:0000256" key="2">
    <source>
        <dbReference type="ARBA" id="ARBA00022487"/>
    </source>
</evidence>
<evidence type="ECO:0000313" key="11">
    <source>
        <dbReference type="EMBL" id="KAF1997430.1"/>
    </source>
</evidence>
<evidence type="ECO:0000256" key="3">
    <source>
        <dbReference type="ARBA" id="ARBA00022651"/>
    </source>
</evidence>
<reference evidence="11" key="1">
    <citation type="journal article" date="2020" name="Stud. Mycol.">
        <title>101 Dothideomycetes genomes: a test case for predicting lifestyles and emergence of pathogens.</title>
        <authorList>
            <person name="Haridas S."/>
            <person name="Albert R."/>
            <person name="Binder M."/>
            <person name="Bloem J."/>
            <person name="Labutti K."/>
            <person name="Salamov A."/>
            <person name="Andreopoulos B."/>
            <person name="Baker S."/>
            <person name="Barry K."/>
            <person name="Bills G."/>
            <person name="Bluhm B."/>
            <person name="Cannon C."/>
            <person name="Castanera R."/>
            <person name="Culley D."/>
            <person name="Daum C."/>
            <person name="Ezra D."/>
            <person name="Gonzalez J."/>
            <person name="Henrissat B."/>
            <person name="Kuo A."/>
            <person name="Liang C."/>
            <person name="Lipzen A."/>
            <person name="Lutzoni F."/>
            <person name="Magnuson J."/>
            <person name="Mondo S."/>
            <person name="Nolan M."/>
            <person name="Ohm R."/>
            <person name="Pangilinan J."/>
            <person name="Park H.-J."/>
            <person name="Ramirez L."/>
            <person name="Alfaro M."/>
            <person name="Sun H."/>
            <person name="Tritt A."/>
            <person name="Yoshinaga Y."/>
            <person name="Zwiers L.-H."/>
            <person name="Turgeon B."/>
            <person name="Goodwin S."/>
            <person name="Spatafora J."/>
            <person name="Crous P."/>
            <person name="Grigoriev I."/>
        </authorList>
    </citation>
    <scope>NUCLEOTIDE SEQUENCE</scope>
    <source>
        <strain evidence="11">CBS 123094</strain>
    </source>
</reference>
<comment type="similarity">
    <text evidence="1 10">Belongs to the tannase family.</text>
</comment>
<dbReference type="GO" id="GO:0030600">
    <property type="term" value="F:feruloyl esterase activity"/>
    <property type="evidence" value="ECO:0007669"/>
    <property type="project" value="UniProtKB-EC"/>
</dbReference>
<dbReference type="Pfam" id="PF07519">
    <property type="entry name" value="Tannase"/>
    <property type="match status" value="1"/>
</dbReference>
<dbReference type="GO" id="GO:0046872">
    <property type="term" value="F:metal ion binding"/>
    <property type="evidence" value="ECO:0007669"/>
    <property type="project" value="UniProtKB-KW"/>
</dbReference>
<keyword evidence="5" id="KW-0732">Signal</keyword>
<dbReference type="PANTHER" id="PTHR33938">
    <property type="entry name" value="FERULOYL ESTERASE B-RELATED"/>
    <property type="match status" value="1"/>
</dbReference>
<dbReference type="EMBL" id="ML977613">
    <property type="protein sequence ID" value="KAF1997430.1"/>
    <property type="molecule type" value="Genomic_DNA"/>
</dbReference>